<comment type="caution">
    <text evidence="1">The sequence shown here is derived from an EMBL/GenBank/DDBJ whole genome shotgun (WGS) entry which is preliminary data.</text>
</comment>
<organism evidence="1 2">
    <name type="scientific">Eumeta variegata</name>
    <name type="common">Bagworm moth</name>
    <name type="synonym">Eumeta japonica</name>
    <dbReference type="NCBI Taxonomy" id="151549"/>
    <lineage>
        <taxon>Eukaryota</taxon>
        <taxon>Metazoa</taxon>
        <taxon>Ecdysozoa</taxon>
        <taxon>Arthropoda</taxon>
        <taxon>Hexapoda</taxon>
        <taxon>Insecta</taxon>
        <taxon>Pterygota</taxon>
        <taxon>Neoptera</taxon>
        <taxon>Endopterygota</taxon>
        <taxon>Lepidoptera</taxon>
        <taxon>Glossata</taxon>
        <taxon>Ditrysia</taxon>
        <taxon>Tineoidea</taxon>
        <taxon>Psychidae</taxon>
        <taxon>Oiketicinae</taxon>
        <taxon>Eumeta</taxon>
    </lineage>
</organism>
<gene>
    <name evidence="1" type="ORF">EVAR_65118_1</name>
</gene>
<keyword evidence="2" id="KW-1185">Reference proteome</keyword>
<evidence type="ECO:0000313" key="2">
    <source>
        <dbReference type="Proteomes" id="UP000299102"/>
    </source>
</evidence>
<dbReference type="Proteomes" id="UP000299102">
    <property type="component" value="Unassembled WGS sequence"/>
</dbReference>
<sequence>MARPYILSKELKFNIIAPFTPIHFPDDLTSRPFTFDIAITEGVSLFVNCIESLCCLDSDHRPVLLKMELSASGFPKPIVISCFFGLFYGSPTPQHAHNLRIQPLRSTAGTPLSRDVGA</sequence>
<evidence type="ECO:0000313" key="1">
    <source>
        <dbReference type="EMBL" id="GBP83472.1"/>
    </source>
</evidence>
<accession>A0A4C1Z823</accession>
<dbReference type="OrthoDB" id="412981at2759"/>
<dbReference type="AlphaFoldDB" id="A0A4C1Z823"/>
<name>A0A4C1Z823_EUMVA</name>
<protein>
    <submittedName>
        <fullName evidence="1">Uncharacterized protein</fullName>
    </submittedName>
</protein>
<proteinExistence type="predicted"/>
<reference evidence="1 2" key="1">
    <citation type="journal article" date="2019" name="Commun. Biol.">
        <title>The bagworm genome reveals a unique fibroin gene that provides high tensile strength.</title>
        <authorList>
            <person name="Kono N."/>
            <person name="Nakamura H."/>
            <person name="Ohtoshi R."/>
            <person name="Tomita M."/>
            <person name="Numata K."/>
            <person name="Arakawa K."/>
        </authorList>
    </citation>
    <scope>NUCLEOTIDE SEQUENCE [LARGE SCALE GENOMIC DNA]</scope>
</reference>
<dbReference type="EMBL" id="BGZK01001623">
    <property type="protein sequence ID" value="GBP83472.1"/>
    <property type="molecule type" value="Genomic_DNA"/>
</dbReference>